<dbReference type="AlphaFoldDB" id="A0A0D0PR50"/>
<dbReference type="PATRIC" id="fig|2064.6.peg.6073"/>
<proteinExistence type="predicted"/>
<gene>
    <name evidence="1" type="ORF">TR51_28615</name>
</gene>
<keyword evidence="2" id="KW-1185">Reference proteome</keyword>
<sequence>MDAVATLIEKLGGQTDVLARHGLSETEFIDALPAVIEKIRGRKSAAVADRKEFLKSLLQGLVDAGIADRLEVPKYGDDTVYRLAIEGFGDVAIIQKGCPDGNHSSIDWTAPDWAAETYLWWICDSPRYHPGEHIAKGVNRLRRRFFGDWSDTVDGVIFHNDLCGGPERRCPKQDRAVNLGGMVVPPPCVYVMPDREEGVREWNWNGTTERRFPALLLSAFGIHEDEASSFIGHVGFMETGRSRRNVIASRYGLGQATTYRS</sequence>
<dbReference type="Proteomes" id="UP000032066">
    <property type="component" value="Unassembled WGS sequence"/>
</dbReference>
<evidence type="ECO:0000313" key="2">
    <source>
        <dbReference type="Proteomes" id="UP000032066"/>
    </source>
</evidence>
<reference evidence="1 2" key="1">
    <citation type="submission" date="2015-02" db="EMBL/GenBank/DDBJ databases">
        <title>Draft genome sequence of Kitasatospora griseola MF730-N6, a bafilomycin, terpentecin and satosporin producer.</title>
        <authorList>
            <person name="Arens J.C."/>
            <person name="Haltli B."/>
            <person name="Kerr R.G."/>
        </authorList>
    </citation>
    <scope>NUCLEOTIDE SEQUENCE [LARGE SCALE GENOMIC DNA]</scope>
    <source>
        <strain evidence="1 2">MF730-N6</strain>
    </source>
</reference>
<name>A0A0D0PR50_KITGR</name>
<organism evidence="1 2">
    <name type="scientific">Kitasatospora griseola</name>
    <name type="common">Streptomyces griseolosporeus</name>
    <dbReference type="NCBI Taxonomy" id="2064"/>
    <lineage>
        <taxon>Bacteria</taxon>
        <taxon>Bacillati</taxon>
        <taxon>Actinomycetota</taxon>
        <taxon>Actinomycetes</taxon>
        <taxon>Kitasatosporales</taxon>
        <taxon>Streptomycetaceae</taxon>
        <taxon>Kitasatospora</taxon>
    </lineage>
</organism>
<comment type="caution">
    <text evidence="1">The sequence shown here is derived from an EMBL/GenBank/DDBJ whole genome shotgun (WGS) entry which is preliminary data.</text>
</comment>
<accession>A0A0D0PR50</accession>
<evidence type="ECO:0000313" key="1">
    <source>
        <dbReference type="EMBL" id="KIQ62867.1"/>
    </source>
</evidence>
<dbReference type="EMBL" id="JXZB01000004">
    <property type="protein sequence ID" value="KIQ62867.1"/>
    <property type="molecule type" value="Genomic_DNA"/>
</dbReference>
<protein>
    <submittedName>
        <fullName evidence="1">Uncharacterized protein</fullName>
    </submittedName>
</protein>